<feature type="non-terminal residue" evidence="2">
    <location>
        <position position="1"/>
    </location>
</feature>
<evidence type="ECO:0008006" key="3">
    <source>
        <dbReference type="Google" id="ProtNLM"/>
    </source>
</evidence>
<comment type="caution">
    <text evidence="2">The sequence shown here is derived from an EMBL/GenBank/DDBJ whole genome shotgun (WGS) entry which is preliminary data.</text>
</comment>
<keyword evidence="1" id="KW-0472">Membrane</keyword>
<evidence type="ECO:0000313" key="2">
    <source>
        <dbReference type="EMBL" id="GAF98048.1"/>
    </source>
</evidence>
<keyword evidence="1" id="KW-0812">Transmembrane</keyword>
<keyword evidence="1" id="KW-1133">Transmembrane helix</keyword>
<protein>
    <recommendedName>
        <fullName evidence="3">Holin</fullName>
    </recommendedName>
</protein>
<feature type="transmembrane region" description="Helical" evidence="1">
    <location>
        <begin position="41"/>
        <end position="60"/>
    </location>
</feature>
<reference evidence="2" key="1">
    <citation type="journal article" date="2014" name="Front. Microbiol.">
        <title>High frequency of phylogenetically diverse reductive dehalogenase-homologous genes in deep subseafloor sedimentary metagenomes.</title>
        <authorList>
            <person name="Kawai M."/>
            <person name="Futagami T."/>
            <person name="Toyoda A."/>
            <person name="Takaki Y."/>
            <person name="Nishi S."/>
            <person name="Hori S."/>
            <person name="Arai W."/>
            <person name="Tsubouchi T."/>
            <person name="Morono Y."/>
            <person name="Uchiyama I."/>
            <person name="Ito T."/>
            <person name="Fujiyama A."/>
            <person name="Inagaki F."/>
            <person name="Takami H."/>
        </authorList>
    </citation>
    <scope>NUCLEOTIDE SEQUENCE</scope>
    <source>
        <strain evidence="2">Expedition CK06-06</strain>
    </source>
</reference>
<sequence length="116" mass="12728">FTMDKLIEALAPVFVASFALQQLIELLDPILDQLIKQHKKWILSVTGFVVGLALSLGLGLRILHPLGVTRCAWVDVILTALFITGGTKGINDLIKFIGYKKEEAKAALNEVQTSRV</sequence>
<organism evidence="2">
    <name type="scientific">marine sediment metagenome</name>
    <dbReference type="NCBI Taxonomy" id="412755"/>
    <lineage>
        <taxon>unclassified sequences</taxon>
        <taxon>metagenomes</taxon>
        <taxon>ecological metagenomes</taxon>
    </lineage>
</organism>
<gene>
    <name evidence="2" type="ORF">S01H1_28567</name>
</gene>
<dbReference type="AlphaFoldDB" id="X0TWV0"/>
<name>X0TWV0_9ZZZZ</name>
<proteinExistence type="predicted"/>
<dbReference type="EMBL" id="BARS01017467">
    <property type="protein sequence ID" value="GAF98048.1"/>
    <property type="molecule type" value="Genomic_DNA"/>
</dbReference>
<accession>X0TWV0</accession>
<evidence type="ECO:0000256" key="1">
    <source>
        <dbReference type="SAM" id="Phobius"/>
    </source>
</evidence>